<gene>
    <name evidence="4" type="ORF">PVAND_000477</name>
</gene>
<dbReference type="OrthoDB" id="10016665at2759"/>
<feature type="compositionally biased region" description="Low complexity" evidence="1">
    <location>
        <begin position="314"/>
        <end position="329"/>
    </location>
</feature>
<dbReference type="GO" id="GO:0005829">
    <property type="term" value="C:cytosol"/>
    <property type="evidence" value="ECO:0007669"/>
    <property type="project" value="TreeGrafter"/>
</dbReference>
<name>A0A9J6BKQ9_POLVA</name>
<keyword evidence="5" id="KW-1185">Reference proteome</keyword>
<evidence type="ECO:0000256" key="1">
    <source>
        <dbReference type="SAM" id="MobiDB-lite"/>
    </source>
</evidence>
<feature type="compositionally biased region" description="Low complexity" evidence="1">
    <location>
        <begin position="257"/>
        <end position="276"/>
    </location>
</feature>
<dbReference type="Gene3D" id="3.10.20.90">
    <property type="entry name" value="Phosphatidylinositol 3-kinase Catalytic Subunit, Chain A, domain 1"/>
    <property type="match status" value="1"/>
</dbReference>
<evidence type="ECO:0000259" key="3">
    <source>
        <dbReference type="PROSITE" id="PS50053"/>
    </source>
</evidence>
<dbReference type="SMART" id="SM00165">
    <property type="entry name" value="UBA"/>
    <property type="match status" value="1"/>
</dbReference>
<dbReference type="EMBL" id="JADBJN010000003">
    <property type="protein sequence ID" value="KAG5670199.1"/>
    <property type="molecule type" value="Genomic_DNA"/>
</dbReference>
<feature type="compositionally biased region" description="Low complexity" evidence="1">
    <location>
        <begin position="203"/>
        <end position="219"/>
    </location>
</feature>
<dbReference type="GO" id="GO:0006511">
    <property type="term" value="P:ubiquitin-dependent protein catabolic process"/>
    <property type="evidence" value="ECO:0007669"/>
    <property type="project" value="TreeGrafter"/>
</dbReference>
<dbReference type="InterPro" id="IPR009060">
    <property type="entry name" value="UBA-like_sf"/>
</dbReference>
<dbReference type="InterPro" id="IPR029071">
    <property type="entry name" value="Ubiquitin-like_domsf"/>
</dbReference>
<dbReference type="InterPro" id="IPR015940">
    <property type="entry name" value="UBA"/>
</dbReference>
<evidence type="ECO:0000313" key="5">
    <source>
        <dbReference type="Proteomes" id="UP001107558"/>
    </source>
</evidence>
<dbReference type="Proteomes" id="UP001107558">
    <property type="component" value="Chromosome 3"/>
</dbReference>
<comment type="caution">
    <text evidence="4">The sequence shown here is derived from an EMBL/GenBank/DDBJ whole genome shotgun (WGS) entry which is preliminary data.</text>
</comment>
<dbReference type="PROSITE" id="PS50030">
    <property type="entry name" value="UBA"/>
    <property type="match status" value="1"/>
</dbReference>
<dbReference type="PANTHER" id="PTHR10677:SF3">
    <property type="entry name" value="FI07626P-RELATED"/>
    <property type="match status" value="1"/>
</dbReference>
<dbReference type="Gene3D" id="1.10.8.10">
    <property type="entry name" value="DNA helicase RuvA subunit, C-terminal domain"/>
    <property type="match status" value="1"/>
</dbReference>
<dbReference type="PANTHER" id="PTHR10677">
    <property type="entry name" value="UBIQUILIN"/>
    <property type="match status" value="1"/>
</dbReference>
<protein>
    <recommendedName>
        <fullName evidence="6">Ubiquitin-like protein 7</fullName>
    </recommendedName>
</protein>
<dbReference type="InterPro" id="IPR000626">
    <property type="entry name" value="Ubiquitin-like_dom"/>
</dbReference>
<dbReference type="PROSITE" id="PS50053">
    <property type="entry name" value="UBIQUITIN_2"/>
    <property type="match status" value="1"/>
</dbReference>
<evidence type="ECO:0000313" key="4">
    <source>
        <dbReference type="EMBL" id="KAG5670199.1"/>
    </source>
</evidence>
<evidence type="ECO:0008006" key="6">
    <source>
        <dbReference type="Google" id="ProtNLM"/>
    </source>
</evidence>
<dbReference type="Pfam" id="PF00240">
    <property type="entry name" value="ubiquitin"/>
    <property type="match status" value="1"/>
</dbReference>
<evidence type="ECO:0000259" key="2">
    <source>
        <dbReference type="PROSITE" id="PS50030"/>
    </source>
</evidence>
<dbReference type="AlphaFoldDB" id="A0A9J6BKQ9"/>
<reference evidence="4" key="1">
    <citation type="submission" date="2021-03" db="EMBL/GenBank/DDBJ databases">
        <title>Chromosome level genome of the anhydrobiotic midge Polypedilum vanderplanki.</title>
        <authorList>
            <person name="Yoshida Y."/>
            <person name="Kikawada T."/>
            <person name="Gusev O."/>
        </authorList>
    </citation>
    <scope>NUCLEOTIDE SEQUENCE</scope>
    <source>
        <strain evidence="4">NIAS01</strain>
        <tissue evidence="4">Whole body or cell culture</tissue>
    </source>
</reference>
<feature type="domain" description="UBA" evidence="2">
    <location>
        <begin position="345"/>
        <end position="401"/>
    </location>
</feature>
<feature type="domain" description="Ubiquitin-like" evidence="3">
    <location>
        <begin position="8"/>
        <end position="79"/>
    </location>
</feature>
<organism evidence="4 5">
    <name type="scientific">Polypedilum vanderplanki</name>
    <name type="common">Sleeping chironomid midge</name>
    <dbReference type="NCBI Taxonomy" id="319348"/>
    <lineage>
        <taxon>Eukaryota</taxon>
        <taxon>Metazoa</taxon>
        <taxon>Ecdysozoa</taxon>
        <taxon>Arthropoda</taxon>
        <taxon>Hexapoda</taxon>
        <taxon>Insecta</taxon>
        <taxon>Pterygota</taxon>
        <taxon>Neoptera</taxon>
        <taxon>Endopterygota</taxon>
        <taxon>Diptera</taxon>
        <taxon>Nematocera</taxon>
        <taxon>Chironomoidea</taxon>
        <taxon>Chironomidae</taxon>
        <taxon>Chironominae</taxon>
        <taxon>Polypedilum</taxon>
        <taxon>Polypedilum</taxon>
    </lineage>
</organism>
<feature type="region of interest" description="Disordered" evidence="1">
    <location>
        <begin position="251"/>
        <end position="276"/>
    </location>
</feature>
<accession>A0A9J6BKQ9</accession>
<sequence length="405" mass="45023">MEHIFCGIHFPAPRHFERVRVLCNLSENSSALKERVKNEILFGTKDEISLVYCGNILEDDEPINKYNLKAGSTVHVLRKIVEESPKEYTNKFTELDVGRTASLYRSLNSGNFHKISRPEVIKEIFSKHPELQKDIIASSFVKDPILLSNLQNPDTVRKMAENHRSLIEASPTICNALRSIKIATTSEQQNAIPIRQNFDDFSDSSSSSSGSDSPQASTSAGRRITNEFLRRSLAAITQQNQNSLANISQRNLSQDASNSNTISPSSSSSSVPGRRPIISSSMFMNAMSEVLRARRSETNVFGRESEGGDVPMHSSSSSSLLDTQEQQPTQEEERQSAEPEIERMDEDESARDAREIAMIASFQMQLKQMEDMGLTNKAANIQALMVCNGNLEAAVNLVLAEMNMS</sequence>
<proteinExistence type="predicted"/>
<dbReference type="InterPro" id="IPR015496">
    <property type="entry name" value="Ubiquilin"/>
</dbReference>
<feature type="region of interest" description="Disordered" evidence="1">
    <location>
        <begin position="197"/>
        <end position="223"/>
    </location>
</feature>
<feature type="region of interest" description="Disordered" evidence="1">
    <location>
        <begin position="300"/>
        <end position="350"/>
    </location>
</feature>
<dbReference type="SUPFAM" id="SSF54236">
    <property type="entry name" value="Ubiquitin-like"/>
    <property type="match status" value="1"/>
</dbReference>
<dbReference type="GO" id="GO:0031593">
    <property type="term" value="F:polyubiquitin modification-dependent protein binding"/>
    <property type="evidence" value="ECO:0007669"/>
    <property type="project" value="TreeGrafter"/>
</dbReference>
<feature type="compositionally biased region" description="Basic and acidic residues" evidence="1">
    <location>
        <begin position="331"/>
        <end position="342"/>
    </location>
</feature>
<dbReference type="SUPFAM" id="SSF46934">
    <property type="entry name" value="UBA-like"/>
    <property type="match status" value="1"/>
</dbReference>